<organism evidence="11">
    <name type="scientific">Notodromas monacha</name>
    <dbReference type="NCBI Taxonomy" id="399045"/>
    <lineage>
        <taxon>Eukaryota</taxon>
        <taxon>Metazoa</taxon>
        <taxon>Ecdysozoa</taxon>
        <taxon>Arthropoda</taxon>
        <taxon>Crustacea</taxon>
        <taxon>Oligostraca</taxon>
        <taxon>Ostracoda</taxon>
        <taxon>Podocopa</taxon>
        <taxon>Podocopida</taxon>
        <taxon>Cypridocopina</taxon>
        <taxon>Cypridoidea</taxon>
        <taxon>Cyprididae</taxon>
        <taxon>Notodromas</taxon>
    </lineage>
</organism>
<dbReference type="InterPro" id="IPR028150">
    <property type="entry name" value="Lustrin_cystein"/>
</dbReference>
<keyword evidence="7" id="KW-1133">Transmembrane helix</keyword>
<proteinExistence type="inferred from homology"/>
<evidence type="ECO:0000256" key="1">
    <source>
        <dbReference type="ARBA" id="ARBA00022690"/>
    </source>
</evidence>
<reference evidence="11" key="1">
    <citation type="submission" date="2020-11" db="EMBL/GenBank/DDBJ databases">
        <authorList>
            <person name="Tran Van P."/>
        </authorList>
    </citation>
    <scope>NUCLEOTIDE SEQUENCE</scope>
</reference>
<dbReference type="InterPro" id="IPR020901">
    <property type="entry name" value="Prtase_inh_Kunz-CS"/>
</dbReference>
<dbReference type="InterPro" id="IPR036645">
    <property type="entry name" value="Elafin-like_sf"/>
</dbReference>
<dbReference type="AlphaFoldDB" id="A0A7R9BYH9"/>
<evidence type="ECO:0000256" key="3">
    <source>
        <dbReference type="ARBA" id="ARBA00023157"/>
    </source>
</evidence>
<feature type="domain" description="WAP" evidence="10">
    <location>
        <begin position="204"/>
        <end position="256"/>
    </location>
</feature>
<gene>
    <name evidence="11" type="ORF">NMOB1V02_LOCUS10478</name>
</gene>
<keyword evidence="1" id="KW-0646">Protease inhibitor</keyword>
<dbReference type="FunFam" id="4.10.410.10:FF:000020">
    <property type="entry name" value="Collagen, type VI, alpha 3"/>
    <property type="match status" value="1"/>
</dbReference>
<name>A0A7R9BYH9_9CRUS</name>
<evidence type="ECO:0000313" key="12">
    <source>
        <dbReference type="Proteomes" id="UP000678499"/>
    </source>
</evidence>
<dbReference type="GO" id="GO:0004867">
    <property type="term" value="F:serine-type endopeptidase inhibitor activity"/>
    <property type="evidence" value="ECO:0007669"/>
    <property type="project" value="UniProtKB-KW"/>
</dbReference>
<dbReference type="InterPro" id="IPR006150">
    <property type="entry name" value="Cys_repeat_1"/>
</dbReference>
<feature type="domain" description="WAP" evidence="10">
    <location>
        <begin position="265"/>
        <end position="315"/>
    </location>
</feature>
<dbReference type="Gene3D" id="4.10.410.10">
    <property type="entry name" value="Pancreatic trypsin inhibitor Kunitz domain"/>
    <property type="match status" value="2"/>
</dbReference>
<dbReference type="Gene3D" id="4.10.75.10">
    <property type="entry name" value="Elafin-like"/>
    <property type="match status" value="3"/>
</dbReference>
<dbReference type="PROSITE" id="PS51390">
    <property type="entry name" value="WAP"/>
    <property type="match status" value="3"/>
</dbReference>
<dbReference type="SMART" id="SM00131">
    <property type="entry name" value="KU"/>
    <property type="match status" value="2"/>
</dbReference>
<dbReference type="PROSITE" id="PS50279">
    <property type="entry name" value="BPTI_KUNITZ_2"/>
    <property type="match status" value="2"/>
</dbReference>
<dbReference type="CDD" id="cd00199">
    <property type="entry name" value="WAP"/>
    <property type="match status" value="3"/>
</dbReference>
<evidence type="ECO:0000313" key="11">
    <source>
        <dbReference type="EMBL" id="CAD7282860.1"/>
    </source>
</evidence>
<feature type="domain" description="Thyroglobulin type-1" evidence="9">
    <location>
        <begin position="829"/>
        <end position="895"/>
    </location>
</feature>
<keyword evidence="3 5" id="KW-1015">Disulfide bond</keyword>
<feature type="domain" description="BPTI/Kunitz inhibitor" evidence="8">
    <location>
        <begin position="679"/>
        <end position="729"/>
    </location>
</feature>
<comment type="similarity">
    <text evidence="4">Belongs to the venom Kunitz-type family. 03 (sub-Kunitz) subfamily.</text>
</comment>
<dbReference type="Pfam" id="PF14625">
    <property type="entry name" value="Lustrin_cystein"/>
    <property type="match status" value="1"/>
</dbReference>
<dbReference type="SMART" id="SM00289">
    <property type="entry name" value="WR1"/>
    <property type="match status" value="1"/>
</dbReference>
<dbReference type="Proteomes" id="UP000678499">
    <property type="component" value="Unassembled WGS sequence"/>
</dbReference>
<feature type="region of interest" description="Disordered" evidence="6">
    <location>
        <begin position="1066"/>
        <end position="1088"/>
    </location>
</feature>
<dbReference type="EMBL" id="OA886465">
    <property type="protein sequence ID" value="CAD7282860.1"/>
    <property type="molecule type" value="Genomic_DNA"/>
</dbReference>
<evidence type="ECO:0000256" key="6">
    <source>
        <dbReference type="SAM" id="MobiDB-lite"/>
    </source>
</evidence>
<keyword evidence="2" id="KW-0722">Serine protease inhibitor</keyword>
<dbReference type="PANTHER" id="PTHR46751">
    <property type="entry name" value="EPPIN"/>
    <property type="match status" value="1"/>
</dbReference>
<dbReference type="Gene3D" id="4.10.800.10">
    <property type="entry name" value="Thyroglobulin type-1"/>
    <property type="match status" value="4"/>
</dbReference>
<dbReference type="SUPFAM" id="SSF57610">
    <property type="entry name" value="Thyroglobulin type-1 domain"/>
    <property type="match status" value="4"/>
</dbReference>
<accession>A0A7R9BYH9</accession>
<evidence type="ECO:0000259" key="8">
    <source>
        <dbReference type="PROSITE" id="PS50279"/>
    </source>
</evidence>
<protein>
    <submittedName>
        <fullName evidence="11">Uncharacterized protein</fullName>
    </submittedName>
</protein>
<keyword evidence="7" id="KW-0472">Membrane</keyword>
<sequence>MCLPKLRNPCVGGDPLIDPDNGQFVSCGPLAGQCPSSHKCHLSPLGEYAVCCPKPRETCFMDVEAGKGKQQEEKWFFNPVANKSLFKCMCPEPPLDLVKLSLLLTKCEKMKEANKDASIKYKKSMFIPNCDEKTGDWNQVQCMDELGLCWCVDTEGKPVKGTMTRGIPQCSARRSRMMLLTNIVEDGKDLEAVESQMSVSVVRPAAKPGACPNVASDSLANNSADQCPDRCASDADCPYIQKCCASNCGLQCQPPDLDATTEVNVTIKPGSCPRVTSDSNFLKCIPSQDCEFDPDCPGHSKCCFTGCGMKCMNPKVSVKVSPIMLVTPPQCDRDGYYIPTQRQGELSWCVDSEGYPLHRTMTRGYVQCDRQGRIIKRESLGPVCPNGGSEPKVCHQECLRVRCPAHPDAICVADPCNECRIRFVLQKCCASNCGLQCQPPDLDATTEVNVTIKPGSCPRVTSDSNFLKCIPSQECEFDPDCPGHSKCCFTGCGMKCMNPKVSVKVSPIMLVTPPQCDRDGYYIPTQRQGELSWCVDSEGYPLHRTMTRGYVQCDRQGRIIKRESLGPVCPNGGSEPKVCHQECLRVRCPAHPDAICVADPCNECRIRFVLQSGEEVRCEEKCSQPRSVGNCRAAIGRFYFNQEAQECQPFLYSGCGANDNNFGTKSECEEECIENVEICLQPRRTGICRAHMTRWWYNPAAQRCQIFHYGGCDGNRNNFETKEACESTCPDVVMCPKWSAENVNEPCSRRQACANISCTQLPDSYCKVDPCTCSGMLVDYAGNPATCPETTADASETSTTETVREEPGDFIDDAEEFDSELSVMKANIIPMCENVRKERVDLKAEEIPECDEEGHFKPTQCYRRPEGETPICWCVDDAGNRVTNVVEFPRGKFECQRVPIESVLVKLAFAKEEDVPVESHSSLISEIADILKDVPENVPKNAINFKQHPGVFNLEFVLEGPRKLDIAYHLQQLVKNGEMSLHLGETPMLANSNLSDFVHNVEATPFVNEIPQFFSTENQREALYAPGAIEAPYIIVIIVASALMLIVLGALGIAMVVYRRKITGSYPKSGKTSPSTASTTSTISSVSSGLTVNSPLYAYETKNQLARRFDDDYSYEHGRKFSITSTDGGPSFTHDYEIVTDADGKTNSGGLH</sequence>
<dbReference type="SUPFAM" id="SSF57256">
    <property type="entry name" value="Elafin-like"/>
    <property type="match status" value="3"/>
</dbReference>
<dbReference type="InterPro" id="IPR051388">
    <property type="entry name" value="Serpin_venom_toxin"/>
</dbReference>
<feature type="domain" description="Thyroglobulin type-1" evidence="9">
    <location>
        <begin position="493"/>
        <end position="553"/>
    </location>
</feature>
<dbReference type="InterPro" id="IPR008197">
    <property type="entry name" value="WAP_dom"/>
</dbReference>
<feature type="domain" description="Thyroglobulin type-1" evidence="9">
    <location>
        <begin position="104"/>
        <end position="170"/>
    </location>
</feature>
<dbReference type="GO" id="GO:0005615">
    <property type="term" value="C:extracellular space"/>
    <property type="evidence" value="ECO:0007669"/>
    <property type="project" value="TreeGrafter"/>
</dbReference>
<evidence type="ECO:0000256" key="4">
    <source>
        <dbReference type="ARBA" id="ARBA00038506"/>
    </source>
</evidence>
<dbReference type="InterPro" id="IPR036857">
    <property type="entry name" value="Thyroglobulin_1_sf"/>
</dbReference>
<dbReference type="PANTHER" id="PTHR46751:SF1">
    <property type="entry name" value="WAP FOUR-DISULFIDE CORE DOMAIN PROTEIN 6A"/>
    <property type="match status" value="1"/>
</dbReference>
<feature type="transmembrane region" description="Helical" evidence="7">
    <location>
        <begin position="1033"/>
        <end position="1058"/>
    </location>
</feature>
<dbReference type="PRINTS" id="PR00003">
    <property type="entry name" value="4DISULPHCORE"/>
</dbReference>
<evidence type="ECO:0000259" key="10">
    <source>
        <dbReference type="PROSITE" id="PS51390"/>
    </source>
</evidence>
<comment type="caution">
    <text evidence="5">Lacks conserved residue(s) required for the propagation of feature annotation.</text>
</comment>
<dbReference type="SUPFAM" id="SSF57362">
    <property type="entry name" value="BPTI-like"/>
    <property type="match status" value="2"/>
</dbReference>
<feature type="domain" description="Thyroglobulin type-1" evidence="9">
    <location>
        <begin position="308"/>
        <end position="368"/>
    </location>
</feature>
<dbReference type="InterPro" id="IPR000716">
    <property type="entry name" value="Thyroglobulin_1"/>
</dbReference>
<dbReference type="InterPro" id="IPR002223">
    <property type="entry name" value="Kunitz_BPTI"/>
</dbReference>
<dbReference type="PRINTS" id="PR00759">
    <property type="entry name" value="BASICPTASE"/>
</dbReference>
<dbReference type="PROSITE" id="PS51162">
    <property type="entry name" value="THYROGLOBULIN_1_2"/>
    <property type="match status" value="4"/>
</dbReference>
<dbReference type="CDD" id="cd00109">
    <property type="entry name" value="Kunitz-type"/>
    <property type="match status" value="1"/>
</dbReference>
<dbReference type="Pfam" id="PF00014">
    <property type="entry name" value="Kunitz_BPTI"/>
    <property type="match status" value="2"/>
</dbReference>
<dbReference type="CDD" id="cd00191">
    <property type="entry name" value="TY"/>
    <property type="match status" value="2"/>
</dbReference>
<dbReference type="PROSITE" id="PS00484">
    <property type="entry name" value="THYROGLOBULIN_1_1"/>
    <property type="match status" value="1"/>
</dbReference>
<feature type="disulfide bond" evidence="5">
    <location>
        <begin position="142"/>
        <end position="149"/>
    </location>
</feature>
<keyword evidence="7" id="KW-0812">Transmembrane</keyword>
<dbReference type="InterPro" id="IPR036880">
    <property type="entry name" value="Kunitz_BPTI_sf"/>
</dbReference>
<evidence type="ECO:0000256" key="2">
    <source>
        <dbReference type="ARBA" id="ARBA00022900"/>
    </source>
</evidence>
<evidence type="ECO:0000259" key="9">
    <source>
        <dbReference type="PROSITE" id="PS51162"/>
    </source>
</evidence>
<dbReference type="Pfam" id="PF00086">
    <property type="entry name" value="Thyroglobulin_1"/>
    <property type="match status" value="4"/>
</dbReference>
<dbReference type="EMBL" id="CAJPEX010004428">
    <property type="protein sequence ID" value="CAG0923012.1"/>
    <property type="molecule type" value="Genomic_DNA"/>
</dbReference>
<dbReference type="SMART" id="SM00211">
    <property type="entry name" value="TY"/>
    <property type="match status" value="4"/>
</dbReference>
<dbReference type="OrthoDB" id="406800at2759"/>
<feature type="domain" description="BPTI/Kunitz inhibitor" evidence="8">
    <location>
        <begin position="622"/>
        <end position="672"/>
    </location>
</feature>
<evidence type="ECO:0000256" key="7">
    <source>
        <dbReference type="SAM" id="Phobius"/>
    </source>
</evidence>
<feature type="domain" description="WAP" evidence="10">
    <location>
        <begin position="450"/>
        <end position="500"/>
    </location>
</feature>
<evidence type="ECO:0000256" key="5">
    <source>
        <dbReference type="PROSITE-ProRule" id="PRU00500"/>
    </source>
</evidence>
<dbReference type="SMART" id="SM00217">
    <property type="entry name" value="WAP"/>
    <property type="match status" value="3"/>
</dbReference>
<dbReference type="Pfam" id="PF00095">
    <property type="entry name" value="WAP"/>
    <property type="match status" value="3"/>
</dbReference>
<feature type="compositionally biased region" description="Low complexity" evidence="6">
    <location>
        <begin position="1069"/>
        <end position="1088"/>
    </location>
</feature>
<dbReference type="PROSITE" id="PS00280">
    <property type="entry name" value="BPTI_KUNITZ_1"/>
    <property type="match status" value="1"/>
</dbReference>
<keyword evidence="12" id="KW-1185">Reference proteome</keyword>